<evidence type="ECO:0000313" key="1">
    <source>
        <dbReference type="EMBL" id="SET76943.1"/>
    </source>
</evidence>
<gene>
    <name evidence="1" type="ORF">SAMN04487962_12234</name>
</gene>
<protein>
    <submittedName>
        <fullName evidence="1">Sulfotransferase family protein</fullName>
    </submittedName>
</protein>
<proteinExistence type="predicted"/>
<dbReference type="Proteomes" id="UP000198762">
    <property type="component" value="Unassembled WGS sequence"/>
</dbReference>
<keyword evidence="2" id="KW-1185">Reference proteome</keyword>
<name>A0A1I0H0E5_9GAMM</name>
<dbReference type="SUPFAM" id="SSF52540">
    <property type="entry name" value="P-loop containing nucleoside triphosphate hydrolases"/>
    <property type="match status" value="1"/>
</dbReference>
<dbReference type="InterPro" id="IPR027417">
    <property type="entry name" value="P-loop_NTPase"/>
</dbReference>
<keyword evidence="1" id="KW-0808">Transferase</keyword>
<dbReference type="Pfam" id="PF13469">
    <property type="entry name" value="Sulfotransfer_3"/>
    <property type="match status" value="1"/>
</dbReference>
<dbReference type="Gene3D" id="3.40.50.300">
    <property type="entry name" value="P-loop containing nucleotide triphosphate hydrolases"/>
    <property type="match status" value="1"/>
</dbReference>
<organism evidence="1 2">
    <name type="scientific">Marinobacter segnicrescens</name>
    <dbReference type="NCBI Taxonomy" id="430453"/>
    <lineage>
        <taxon>Bacteria</taxon>
        <taxon>Pseudomonadati</taxon>
        <taxon>Pseudomonadota</taxon>
        <taxon>Gammaproteobacteria</taxon>
        <taxon>Pseudomonadales</taxon>
        <taxon>Marinobacteraceae</taxon>
        <taxon>Marinobacter</taxon>
    </lineage>
</organism>
<sequence>MSLKGQLKRQLMGFVQRLQQSEELRLYANRKAHDYDVIRKAGLYQPSPYGEVETPRREGGGQASPIFITGRFRSGSTLLWNLFRNLPGHKAFYEPFNERRWFDPMRRGEHTDTTHRGVTDYWAEYQNLESLTALYNEDWIRYRLYMSETCFDYRMKRFVDTLVSSSEERAVLQFNRVDFRLPWLRANYPYARIVHVYRNPRDQWCSSLRNEGDYPASAMSGSGFVDHFYLGVWARDLVRQFPFLADYDSHHRYYLFYMVWKLSYCFGVHYSDISVAMESLTENPSTCMADVLVAIGADPAILGEADLTFVKPVTSRWQDYADDAWFSRIEQEGEAVIREFFQGVVR</sequence>
<evidence type="ECO:0000313" key="2">
    <source>
        <dbReference type="Proteomes" id="UP000198762"/>
    </source>
</evidence>
<reference evidence="2" key="1">
    <citation type="submission" date="2016-10" db="EMBL/GenBank/DDBJ databases">
        <authorList>
            <person name="Varghese N."/>
            <person name="Submissions S."/>
        </authorList>
    </citation>
    <scope>NUCLEOTIDE SEQUENCE [LARGE SCALE GENOMIC DNA]</scope>
    <source>
        <strain evidence="2">CGMCC 1.6489</strain>
    </source>
</reference>
<dbReference type="AlphaFoldDB" id="A0A1I0H0E5"/>
<dbReference type="EMBL" id="FOHZ01000022">
    <property type="protein sequence ID" value="SET76943.1"/>
    <property type="molecule type" value="Genomic_DNA"/>
</dbReference>
<dbReference type="GO" id="GO:0016740">
    <property type="term" value="F:transferase activity"/>
    <property type="evidence" value="ECO:0007669"/>
    <property type="project" value="UniProtKB-KW"/>
</dbReference>
<dbReference type="STRING" id="430453.SAMN04487962_12234"/>
<accession>A0A1I0H0E5</accession>
<dbReference type="RefSeq" id="WP_218144827.1">
    <property type="nucleotide sequence ID" value="NZ_FOHZ01000022.1"/>
</dbReference>